<evidence type="ECO:0008006" key="4">
    <source>
        <dbReference type="Google" id="ProtNLM"/>
    </source>
</evidence>
<feature type="compositionally biased region" description="Basic and acidic residues" evidence="1">
    <location>
        <begin position="454"/>
        <end position="464"/>
    </location>
</feature>
<feature type="region of interest" description="Disordered" evidence="1">
    <location>
        <begin position="599"/>
        <end position="629"/>
    </location>
</feature>
<accession>A0A0G4GAV2</accession>
<dbReference type="VEuPathDB" id="CryptoDB:Cvel_21063"/>
<feature type="region of interest" description="Disordered" evidence="1">
    <location>
        <begin position="1"/>
        <end position="22"/>
    </location>
</feature>
<feature type="transmembrane region" description="Helical" evidence="2">
    <location>
        <begin position="72"/>
        <end position="90"/>
    </location>
</feature>
<feature type="transmembrane region" description="Helical" evidence="2">
    <location>
        <begin position="226"/>
        <end position="248"/>
    </location>
</feature>
<evidence type="ECO:0000256" key="2">
    <source>
        <dbReference type="SAM" id="Phobius"/>
    </source>
</evidence>
<keyword evidence="2" id="KW-0472">Membrane</keyword>
<feature type="transmembrane region" description="Helical" evidence="2">
    <location>
        <begin position="140"/>
        <end position="159"/>
    </location>
</feature>
<feature type="transmembrane region" description="Helical" evidence="2">
    <location>
        <begin position="110"/>
        <end position="128"/>
    </location>
</feature>
<feature type="compositionally biased region" description="Acidic residues" evidence="1">
    <location>
        <begin position="602"/>
        <end position="616"/>
    </location>
</feature>
<organism evidence="3">
    <name type="scientific">Chromera velia CCMP2878</name>
    <dbReference type="NCBI Taxonomy" id="1169474"/>
    <lineage>
        <taxon>Eukaryota</taxon>
        <taxon>Sar</taxon>
        <taxon>Alveolata</taxon>
        <taxon>Colpodellida</taxon>
        <taxon>Chromeraceae</taxon>
        <taxon>Chromera</taxon>
    </lineage>
</organism>
<feature type="compositionally biased region" description="Polar residues" evidence="1">
    <location>
        <begin position="473"/>
        <end position="485"/>
    </location>
</feature>
<gene>
    <name evidence="3" type="ORF">Cvel_21063</name>
</gene>
<feature type="compositionally biased region" description="Basic and acidic residues" evidence="1">
    <location>
        <begin position="424"/>
        <end position="435"/>
    </location>
</feature>
<name>A0A0G4GAV2_9ALVE</name>
<keyword evidence="2" id="KW-0812">Transmembrane</keyword>
<evidence type="ECO:0000256" key="1">
    <source>
        <dbReference type="SAM" id="MobiDB-lite"/>
    </source>
</evidence>
<feature type="region of interest" description="Disordered" evidence="1">
    <location>
        <begin position="340"/>
        <end position="379"/>
    </location>
</feature>
<sequence>MQSPPMAAKATEKAGEVEPDRERLHKSDFWERLLPLSAYSSSRGHPNDYAPFEHQLTWRHILRTRRISPLRYFPYLFSLVAFTMTGLNWASIGSEVVAEPGKLTNIGRIFLMPLVLSLFSNFFMCFAAPTTTSFMWWHRIALLSGMFAVGIAFMMPVAVNPLVSWAQNLGAISGSAAMDLMAFPARPFARVTFTSLRKMAECFDYTTTLALGALLMNEQEQYRRDMGAVVFLMTFVFRTNVLALQLVAFPWRSAPLFSTVLAVLSGLSASIAIVLRALEFGGLIDKDAMSEGARNGLKASLASCCRCCRKSDLLPNPKPGRGFSFRGLIVDLRTRSRRRMFRGESRQSKLSTLGFSPRGSSEAVAGSAPSSPEAKRQRRALSNLVVERGDKEKDPKILCGFVGVAEAEAMEEGGDESGGMSGKGSRDGRVEEERTEKVGEICFQMGTVVTKEVDSKEENCRENGRASMATGVGQDSTGRAESSEVSPGVGRSYFSFFLSPRTSAVTLPVSALSCTGRPSLCLSSLRVSEESDGRTNERDSKAYIVQGSADEESGDADYAVKGVGEHSGGRLETGVCAHLASRKSKSSLVAGAGGHVKRVDGDVLEVPDAEGSEEEVGDTRGEGKGEGALVSTVQEKKAVCLGT</sequence>
<protein>
    <recommendedName>
        <fullName evidence="4">Transmembrane protein</fullName>
    </recommendedName>
</protein>
<dbReference type="AlphaFoldDB" id="A0A0G4GAV2"/>
<reference evidence="3" key="1">
    <citation type="submission" date="2014-11" db="EMBL/GenBank/DDBJ databases">
        <authorList>
            <person name="Otto D Thomas"/>
            <person name="Naeem Raeece"/>
        </authorList>
    </citation>
    <scope>NUCLEOTIDE SEQUENCE</scope>
</reference>
<evidence type="ECO:0000313" key="3">
    <source>
        <dbReference type="EMBL" id="CEM26213.1"/>
    </source>
</evidence>
<keyword evidence="2" id="KW-1133">Transmembrane helix</keyword>
<feature type="compositionally biased region" description="Basic and acidic residues" evidence="1">
    <location>
        <begin position="10"/>
        <end position="22"/>
    </location>
</feature>
<feature type="region of interest" description="Disordered" evidence="1">
    <location>
        <begin position="454"/>
        <end position="485"/>
    </location>
</feature>
<dbReference type="EMBL" id="CDMZ01001044">
    <property type="protein sequence ID" value="CEM26213.1"/>
    <property type="molecule type" value="Genomic_DNA"/>
</dbReference>
<proteinExistence type="predicted"/>
<feature type="region of interest" description="Disordered" evidence="1">
    <location>
        <begin position="410"/>
        <end position="435"/>
    </location>
</feature>
<feature type="transmembrane region" description="Helical" evidence="2">
    <location>
        <begin position="254"/>
        <end position="278"/>
    </location>
</feature>